<comment type="subcellular location">
    <subcellularLocation>
        <location evidence="2">Cell membrane</location>
        <topology evidence="2">Single-pass type II membrane protein</topology>
    </subcellularLocation>
    <subcellularLocation>
        <location evidence="7">Membrane</location>
        <topology evidence="7">Single-pass type II membrane protein</topology>
    </subcellularLocation>
</comment>
<dbReference type="InterPro" id="IPR019758">
    <property type="entry name" value="Pept_S26A_signal_pept_1_CS"/>
</dbReference>
<accession>G5ICE7</accession>
<dbReference type="InterPro" id="IPR036286">
    <property type="entry name" value="LexA/Signal_pep-like_sf"/>
</dbReference>
<comment type="caution">
    <text evidence="10">The sequence shown here is derived from an EMBL/GenBank/DDBJ whole genome shotgun (WGS) entry which is preliminary data.</text>
</comment>
<dbReference type="PANTHER" id="PTHR43390">
    <property type="entry name" value="SIGNAL PEPTIDASE I"/>
    <property type="match status" value="1"/>
</dbReference>
<keyword evidence="7" id="KW-0472">Membrane</keyword>
<name>G5ICE7_9FIRM</name>
<keyword evidence="7" id="KW-0645">Protease</keyword>
<keyword evidence="7" id="KW-1133">Transmembrane helix</keyword>
<dbReference type="NCBIfam" id="TIGR02227">
    <property type="entry name" value="sigpep_I_bact"/>
    <property type="match status" value="1"/>
</dbReference>
<feature type="domain" description="Peptidase S26" evidence="9">
    <location>
        <begin position="114"/>
        <end position="263"/>
    </location>
</feature>
<proteinExistence type="inferred from homology"/>
<evidence type="ECO:0000256" key="1">
    <source>
        <dbReference type="ARBA" id="ARBA00000677"/>
    </source>
</evidence>
<dbReference type="PANTHER" id="PTHR43390:SF1">
    <property type="entry name" value="CHLOROPLAST PROCESSING PEPTIDASE"/>
    <property type="match status" value="1"/>
</dbReference>
<feature type="region of interest" description="Disordered" evidence="8">
    <location>
        <begin position="59"/>
        <end position="83"/>
    </location>
</feature>
<dbReference type="GO" id="GO:0006465">
    <property type="term" value="P:signal peptide processing"/>
    <property type="evidence" value="ECO:0007669"/>
    <property type="project" value="InterPro"/>
</dbReference>
<dbReference type="PRINTS" id="PR00727">
    <property type="entry name" value="LEADERPTASE"/>
</dbReference>
<dbReference type="PROSITE" id="PS00760">
    <property type="entry name" value="SPASE_I_2"/>
    <property type="match status" value="1"/>
</dbReference>
<dbReference type="Proteomes" id="UP000005384">
    <property type="component" value="Unassembled WGS sequence"/>
</dbReference>
<feature type="active site" evidence="6">
    <location>
        <position position="138"/>
    </location>
</feature>
<dbReference type="HOGENOM" id="CLU_028723_5_2_9"/>
<evidence type="ECO:0000256" key="5">
    <source>
        <dbReference type="ARBA" id="ARBA00022801"/>
    </source>
</evidence>
<dbReference type="SUPFAM" id="SSF51306">
    <property type="entry name" value="LexA/Signal peptidase"/>
    <property type="match status" value="1"/>
</dbReference>
<organism evidence="10 11">
    <name type="scientific">Hungatella hathewayi WAL-18680</name>
    <dbReference type="NCBI Taxonomy" id="742737"/>
    <lineage>
        <taxon>Bacteria</taxon>
        <taxon>Bacillati</taxon>
        <taxon>Bacillota</taxon>
        <taxon>Clostridia</taxon>
        <taxon>Lachnospirales</taxon>
        <taxon>Lachnospiraceae</taxon>
        <taxon>Hungatella</taxon>
    </lineage>
</organism>
<dbReference type="RefSeq" id="WP_006779160.1">
    <property type="nucleotide sequence ID" value="NZ_CP040506.1"/>
</dbReference>
<comment type="catalytic activity">
    <reaction evidence="1 7">
        <text>Cleavage of hydrophobic, N-terminal signal or leader sequences from secreted and periplasmic proteins.</text>
        <dbReference type="EC" id="3.4.21.89"/>
    </reaction>
</comment>
<evidence type="ECO:0000259" key="9">
    <source>
        <dbReference type="Pfam" id="PF10502"/>
    </source>
</evidence>
<keyword evidence="7" id="KW-0812">Transmembrane</keyword>
<dbReference type="AlphaFoldDB" id="G5ICE7"/>
<evidence type="ECO:0000256" key="2">
    <source>
        <dbReference type="ARBA" id="ARBA00004401"/>
    </source>
</evidence>
<evidence type="ECO:0000256" key="6">
    <source>
        <dbReference type="PIRSR" id="PIRSR600223-1"/>
    </source>
</evidence>
<evidence type="ECO:0000256" key="3">
    <source>
        <dbReference type="ARBA" id="ARBA00009370"/>
    </source>
</evidence>
<protein>
    <recommendedName>
        <fullName evidence="4 7">Signal peptidase I</fullName>
        <ecNumber evidence="4 7">3.4.21.89</ecNumber>
    </recommendedName>
</protein>
<comment type="similarity">
    <text evidence="3 7">Belongs to the peptidase S26 family.</text>
</comment>
<feature type="compositionally biased region" description="Basic residues" evidence="8">
    <location>
        <begin position="8"/>
        <end position="22"/>
    </location>
</feature>
<evidence type="ECO:0000313" key="11">
    <source>
        <dbReference type="Proteomes" id="UP000005384"/>
    </source>
</evidence>
<evidence type="ECO:0000256" key="7">
    <source>
        <dbReference type="RuleBase" id="RU362042"/>
    </source>
</evidence>
<evidence type="ECO:0000256" key="4">
    <source>
        <dbReference type="ARBA" id="ARBA00013208"/>
    </source>
</evidence>
<evidence type="ECO:0000313" key="10">
    <source>
        <dbReference type="EMBL" id="EHI60797.1"/>
    </source>
</evidence>
<reference evidence="10 11" key="1">
    <citation type="submission" date="2011-08" db="EMBL/GenBank/DDBJ databases">
        <title>The Genome Sequence of Clostridium hathewayi WAL-18680.</title>
        <authorList>
            <consortium name="The Broad Institute Genome Sequencing Platform"/>
            <person name="Earl A."/>
            <person name="Ward D."/>
            <person name="Feldgarden M."/>
            <person name="Gevers D."/>
            <person name="Finegold S.M."/>
            <person name="Summanen P.H."/>
            <person name="Molitoris D.R."/>
            <person name="Song M."/>
            <person name="Daigneault M."/>
            <person name="Allen-Vercoe E."/>
            <person name="Young S.K."/>
            <person name="Zeng Q."/>
            <person name="Gargeya S."/>
            <person name="Fitzgerald M."/>
            <person name="Haas B."/>
            <person name="Abouelleil A."/>
            <person name="Alvarado L."/>
            <person name="Arachchi H.M."/>
            <person name="Berlin A."/>
            <person name="Brown A."/>
            <person name="Chapman S.B."/>
            <person name="Chen Z."/>
            <person name="Dunbar C."/>
            <person name="Freedman E."/>
            <person name="Gearin G."/>
            <person name="Gellesch M."/>
            <person name="Goldberg J."/>
            <person name="Griggs A."/>
            <person name="Gujja S."/>
            <person name="Heiman D."/>
            <person name="Howarth C."/>
            <person name="Larson L."/>
            <person name="Lui A."/>
            <person name="MacDonald P.J.P."/>
            <person name="Montmayeur A."/>
            <person name="Murphy C."/>
            <person name="Neiman D."/>
            <person name="Pearson M."/>
            <person name="Priest M."/>
            <person name="Roberts A."/>
            <person name="Saif S."/>
            <person name="Shea T."/>
            <person name="Shenoy N."/>
            <person name="Sisk P."/>
            <person name="Stolte C."/>
            <person name="Sykes S."/>
            <person name="Wortman J."/>
            <person name="Nusbaum C."/>
            <person name="Birren B."/>
        </authorList>
    </citation>
    <scope>NUCLEOTIDE SEQUENCE [LARGE SCALE GENOMIC DNA]</scope>
    <source>
        <strain evidence="10 11">WAL-18680</strain>
    </source>
</reference>
<dbReference type="CDD" id="cd06530">
    <property type="entry name" value="S26_SPase_I"/>
    <property type="match status" value="1"/>
</dbReference>
<dbReference type="PROSITE" id="PS00761">
    <property type="entry name" value="SPASE_I_3"/>
    <property type="match status" value="1"/>
</dbReference>
<dbReference type="InterPro" id="IPR019533">
    <property type="entry name" value="Peptidase_S26"/>
</dbReference>
<dbReference type="GO" id="GO:0004252">
    <property type="term" value="F:serine-type endopeptidase activity"/>
    <property type="evidence" value="ECO:0007669"/>
    <property type="project" value="InterPro"/>
</dbReference>
<dbReference type="Gene3D" id="2.10.109.10">
    <property type="entry name" value="Umud Fragment, subunit A"/>
    <property type="match status" value="1"/>
</dbReference>
<keyword evidence="5 7" id="KW-0378">Hydrolase</keyword>
<keyword evidence="11" id="KW-1185">Reference proteome</keyword>
<evidence type="ECO:0000256" key="8">
    <source>
        <dbReference type="SAM" id="MobiDB-lite"/>
    </source>
</evidence>
<dbReference type="GO" id="GO:0009003">
    <property type="term" value="F:signal peptidase activity"/>
    <property type="evidence" value="ECO:0007669"/>
    <property type="project" value="UniProtKB-EC"/>
</dbReference>
<dbReference type="GO" id="GO:0005886">
    <property type="term" value="C:plasma membrane"/>
    <property type="evidence" value="ECO:0007669"/>
    <property type="project" value="UniProtKB-SubCell"/>
</dbReference>
<sequence length="267" mass="29956">METAVFRGKSRRQKRKGQGKRDRKISHFRTVCFGGFDEAQIICCLWDIVKALETGREVEKEPDTGRATDTGQSRDAKREQTSGLEKQLRRQIRVEMRRYFVRKKRRNVRLLLGTALCVLCAVGLFGFLIGIDRVSGNSMYPYLNHGDWIVYSRTGGSFQRDEVVVFEKNGENLVKRIAGLPGDTVEISPSGGRVVVNGIQIRENYVTLTDQTEKEDRMGAPQTVLDGQYLVLGDNRSVSIDSRDSGMGTVPAASILGRVVLIVRTKN</sequence>
<dbReference type="InterPro" id="IPR019757">
    <property type="entry name" value="Pept_S26A_signal_pept_1_Lys-AS"/>
</dbReference>
<dbReference type="PATRIC" id="fig|742737.3.peg.1178"/>
<dbReference type="InterPro" id="IPR000223">
    <property type="entry name" value="Pept_S26A_signal_pept_1"/>
</dbReference>
<feature type="region of interest" description="Disordered" evidence="8">
    <location>
        <begin position="1"/>
        <end position="22"/>
    </location>
</feature>
<feature type="active site" evidence="6">
    <location>
        <position position="175"/>
    </location>
</feature>
<dbReference type="EMBL" id="ADLN01000011">
    <property type="protein sequence ID" value="EHI60797.1"/>
    <property type="molecule type" value="Genomic_DNA"/>
</dbReference>
<dbReference type="Pfam" id="PF10502">
    <property type="entry name" value="Peptidase_S26"/>
    <property type="match status" value="1"/>
</dbReference>
<gene>
    <name evidence="10" type="ORF">HMPREF9473_01174</name>
</gene>
<dbReference type="OrthoDB" id="9802919at2"/>
<feature type="transmembrane region" description="Helical" evidence="7">
    <location>
        <begin position="110"/>
        <end position="131"/>
    </location>
</feature>
<dbReference type="EC" id="3.4.21.89" evidence="4 7"/>